<feature type="domain" description="FAD dependent oxidoreductase" evidence="13">
    <location>
        <begin position="23"/>
        <end position="371"/>
    </location>
</feature>
<dbReference type="GO" id="GO:0004368">
    <property type="term" value="F:glycerol-3-phosphate dehydrogenase (quinone) activity"/>
    <property type="evidence" value="ECO:0007669"/>
    <property type="project" value="UniProtKB-EC"/>
</dbReference>
<sequence>MTVSLGPANRAESWERLGREDFDLVVIGGGVVGAGTALDAATRGLRVALVEARDLASGTSSRSSKMFHGGLRYLEQLEFGLVREALRERELMLTRLAPHLVKPVSFLYPLRHRLWERPYTAAGLLLYDTMGGARSVPGQKHLTKAGALRMVPALKRDALIGGIRYFDGQADDARHTMTVARTAAHYGAVVRTSTQVVDFLREADRVSGVKVRDVETGAETEVNAGVVVNCTGVWTDELQRLSGSRGRYRVRASKGVHIVVPRDRIVSETGLILRTEKSVLFVIPWRNHWILGTTDTDWHLDLAHPAATRSDIDYILDHVNEVLATPLTHDDIEGVYAGLRPLLAGESEETSKLSREHAVARVAPGLVAIAGGKYTTYRVMAADAVDAASVDLPGRVRGSITDKVPLLGADGYHALVNQADHLAAAHGLHPYRVRHLLDRYGSLVNEVLALAQERHDLLRPLDAAPDYLRVEAVYAASHEGALHLEDVLARRTRISIEYPHRGVDCAEQVAELVSGVLGWTQETMAKEVELYRERVRAERESQSQSDDEAADARRVAAPEARGNLIEPVG</sequence>
<evidence type="ECO:0000256" key="8">
    <source>
        <dbReference type="ARBA" id="ARBA00022827"/>
    </source>
</evidence>
<dbReference type="Proteomes" id="UP000545493">
    <property type="component" value="Unassembled WGS sequence"/>
</dbReference>
<gene>
    <name evidence="15" type="ORF">FHU38_004390</name>
</gene>
<evidence type="ECO:0000256" key="7">
    <source>
        <dbReference type="ARBA" id="ARBA00022798"/>
    </source>
</evidence>
<feature type="region of interest" description="Disordered" evidence="12">
    <location>
        <begin position="535"/>
        <end position="569"/>
    </location>
</feature>
<evidence type="ECO:0000259" key="13">
    <source>
        <dbReference type="Pfam" id="PF01266"/>
    </source>
</evidence>
<dbReference type="PANTHER" id="PTHR11985:SF31">
    <property type="entry name" value="GLYCEROL-3-PHOSPHATE DEHYDROGENASE 2"/>
    <property type="match status" value="1"/>
</dbReference>
<evidence type="ECO:0000256" key="3">
    <source>
        <dbReference type="ARBA" id="ARBA00007330"/>
    </source>
</evidence>
<dbReference type="InterPro" id="IPR000447">
    <property type="entry name" value="G3P_DH_FAD-dep"/>
</dbReference>
<dbReference type="RefSeq" id="WP_167174527.1">
    <property type="nucleotide sequence ID" value="NZ_JAAOYM010000001.1"/>
</dbReference>
<proteinExistence type="inferred from homology"/>
<dbReference type="Gene3D" id="1.10.8.870">
    <property type="entry name" value="Alpha-glycerophosphate oxidase, cap domain"/>
    <property type="match status" value="1"/>
</dbReference>
<dbReference type="InterPro" id="IPR036188">
    <property type="entry name" value="FAD/NAD-bd_sf"/>
</dbReference>
<evidence type="ECO:0000256" key="9">
    <source>
        <dbReference type="ARBA" id="ARBA00023002"/>
    </source>
</evidence>
<dbReference type="GO" id="GO:0006071">
    <property type="term" value="P:glycerol metabolic process"/>
    <property type="evidence" value="ECO:0007669"/>
    <property type="project" value="UniProtKB-KW"/>
</dbReference>
<evidence type="ECO:0000256" key="5">
    <source>
        <dbReference type="ARBA" id="ARBA00022490"/>
    </source>
</evidence>
<evidence type="ECO:0000256" key="11">
    <source>
        <dbReference type="RuleBase" id="RU361217"/>
    </source>
</evidence>
<evidence type="ECO:0000256" key="2">
    <source>
        <dbReference type="ARBA" id="ARBA00004496"/>
    </source>
</evidence>
<keyword evidence="9 11" id="KW-0560">Oxidoreductase</keyword>
<dbReference type="Gene3D" id="3.30.9.10">
    <property type="entry name" value="D-Amino Acid Oxidase, subunit A, domain 2"/>
    <property type="match status" value="1"/>
</dbReference>
<reference evidence="15 16" key="1">
    <citation type="submission" date="2020-03" db="EMBL/GenBank/DDBJ databases">
        <title>Sequencing the genomes of 1000 actinobacteria strains.</title>
        <authorList>
            <person name="Klenk H.-P."/>
        </authorList>
    </citation>
    <scope>NUCLEOTIDE SEQUENCE [LARGE SCALE GENOMIC DNA]</scope>
    <source>
        <strain evidence="15 16">DSM 45685</strain>
    </source>
</reference>
<evidence type="ECO:0000256" key="1">
    <source>
        <dbReference type="ARBA" id="ARBA00001974"/>
    </source>
</evidence>
<evidence type="ECO:0000256" key="4">
    <source>
        <dbReference type="ARBA" id="ARBA00013029"/>
    </source>
</evidence>
<dbReference type="InterPro" id="IPR038299">
    <property type="entry name" value="DAO_C_sf"/>
</dbReference>
<evidence type="ECO:0000313" key="15">
    <source>
        <dbReference type="EMBL" id="NIJ14046.1"/>
    </source>
</evidence>
<evidence type="ECO:0000256" key="10">
    <source>
        <dbReference type="ARBA" id="ARBA00049055"/>
    </source>
</evidence>
<dbReference type="FunFam" id="1.10.8.870:FF:000003">
    <property type="entry name" value="Glycerol-3-phosphate dehydrogenase"/>
    <property type="match status" value="1"/>
</dbReference>
<comment type="catalytic activity">
    <reaction evidence="10 11">
        <text>a quinone + sn-glycerol 3-phosphate = dihydroxyacetone phosphate + a quinol</text>
        <dbReference type="Rhea" id="RHEA:18977"/>
        <dbReference type="ChEBI" id="CHEBI:24646"/>
        <dbReference type="ChEBI" id="CHEBI:57597"/>
        <dbReference type="ChEBI" id="CHEBI:57642"/>
        <dbReference type="ChEBI" id="CHEBI:132124"/>
        <dbReference type="EC" id="1.1.5.3"/>
    </reaction>
</comment>
<comment type="caution">
    <text evidence="15">The sequence shown here is derived from an EMBL/GenBank/DDBJ whole genome shotgun (WGS) entry which is preliminary data.</text>
</comment>
<dbReference type="Gene3D" id="3.50.50.60">
    <property type="entry name" value="FAD/NAD(P)-binding domain"/>
    <property type="match status" value="1"/>
</dbReference>
<organism evidence="15 16">
    <name type="scientific">Saccharomonospora amisosensis</name>
    <dbReference type="NCBI Taxonomy" id="1128677"/>
    <lineage>
        <taxon>Bacteria</taxon>
        <taxon>Bacillati</taxon>
        <taxon>Actinomycetota</taxon>
        <taxon>Actinomycetes</taxon>
        <taxon>Pseudonocardiales</taxon>
        <taxon>Pseudonocardiaceae</taxon>
        <taxon>Saccharomonospora</taxon>
    </lineage>
</organism>
<dbReference type="AlphaFoldDB" id="A0A7X5UTN5"/>
<dbReference type="Pfam" id="PF16901">
    <property type="entry name" value="DAO_C"/>
    <property type="match status" value="1"/>
</dbReference>
<dbReference type="InterPro" id="IPR031656">
    <property type="entry name" value="DAO_C"/>
</dbReference>
<comment type="subcellular location">
    <subcellularLocation>
        <location evidence="2">Cytoplasm</location>
    </subcellularLocation>
</comment>
<feature type="domain" description="Alpha-glycerophosphate oxidase C-terminal" evidence="14">
    <location>
        <begin position="399"/>
        <end position="523"/>
    </location>
</feature>
<keyword evidence="6 11" id="KW-0285">Flavoprotein</keyword>
<dbReference type="InterPro" id="IPR006076">
    <property type="entry name" value="FAD-dep_OxRdtase"/>
</dbReference>
<keyword evidence="5" id="KW-0963">Cytoplasm</keyword>
<keyword evidence="8" id="KW-0274">FAD</keyword>
<dbReference type="GO" id="GO:0046168">
    <property type="term" value="P:glycerol-3-phosphate catabolic process"/>
    <property type="evidence" value="ECO:0007669"/>
    <property type="project" value="TreeGrafter"/>
</dbReference>
<dbReference type="SUPFAM" id="SSF51905">
    <property type="entry name" value="FAD/NAD(P)-binding domain"/>
    <property type="match status" value="1"/>
</dbReference>
<keyword evidence="7" id="KW-0319">Glycerol metabolism</keyword>
<dbReference type="EMBL" id="JAAOYM010000001">
    <property type="protein sequence ID" value="NIJ14046.1"/>
    <property type="molecule type" value="Genomic_DNA"/>
</dbReference>
<dbReference type="GO" id="GO:0009331">
    <property type="term" value="C:glycerol-3-phosphate dehydrogenase (FAD) complex"/>
    <property type="evidence" value="ECO:0007669"/>
    <property type="project" value="UniProtKB-UniRule"/>
</dbReference>
<comment type="similarity">
    <text evidence="3 11">Belongs to the FAD-dependent glycerol-3-phosphate dehydrogenase family.</text>
</comment>
<dbReference type="PROSITE" id="PS00978">
    <property type="entry name" value="FAD_G3PDH_2"/>
    <property type="match status" value="1"/>
</dbReference>
<comment type="cofactor">
    <cofactor evidence="1 11">
        <name>FAD</name>
        <dbReference type="ChEBI" id="CHEBI:57692"/>
    </cofactor>
</comment>
<protein>
    <recommendedName>
        <fullName evidence="4 11">Glycerol-3-phosphate dehydrogenase</fullName>
        <ecNumber evidence="4 11">1.1.5.3</ecNumber>
    </recommendedName>
</protein>
<dbReference type="PANTHER" id="PTHR11985">
    <property type="entry name" value="GLYCEROL-3-PHOSPHATE DEHYDROGENASE"/>
    <property type="match status" value="1"/>
</dbReference>
<dbReference type="EC" id="1.1.5.3" evidence="4 11"/>
<dbReference type="PRINTS" id="PR01001">
    <property type="entry name" value="FADG3PDH"/>
</dbReference>
<name>A0A7X5UTN5_9PSEU</name>
<evidence type="ECO:0000259" key="14">
    <source>
        <dbReference type="Pfam" id="PF16901"/>
    </source>
</evidence>
<accession>A0A7X5UTN5</accession>
<dbReference type="PROSITE" id="PS00977">
    <property type="entry name" value="FAD_G3PDH_1"/>
    <property type="match status" value="1"/>
</dbReference>
<evidence type="ECO:0000256" key="6">
    <source>
        <dbReference type="ARBA" id="ARBA00022630"/>
    </source>
</evidence>
<dbReference type="Pfam" id="PF01266">
    <property type="entry name" value="DAO"/>
    <property type="match status" value="1"/>
</dbReference>
<evidence type="ECO:0000313" key="16">
    <source>
        <dbReference type="Proteomes" id="UP000545493"/>
    </source>
</evidence>
<keyword evidence="16" id="KW-1185">Reference proteome</keyword>
<evidence type="ECO:0000256" key="12">
    <source>
        <dbReference type="SAM" id="MobiDB-lite"/>
    </source>
</evidence>